<organism evidence="2">
    <name type="scientific">Leptocylindrus danicus</name>
    <dbReference type="NCBI Taxonomy" id="163516"/>
    <lineage>
        <taxon>Eukaryota</taxon>
        <taxon>Sar</taxon>
        <taxon>Stramenopiles</taxon>
        <taxon>Ochrophyta</taxon>
        <taxon>Bacillariophyta</taxon>
        <taxon>Coscinodiscophyceae</taxon>
        <taxon>Chaetocerotophycidae</taxon>
        <taxon>Leptocylindrales</taxon>
        <taxon>Leptocylindraceae</taxon>
        <taxon>Leptocylindrus</taxon>
    </lineage>
</organism>
<gene>
    <name evidence="2" type="ORF">LDAN0321_LOCUS17603</name>
</gene>
<dbReference type="GO" id="GO:0005929">
    <property type="term" value="C:cilium"/>
    <property type="evidence" value="ECO:0007669"/>
    <property type="project" value="TreeGrafter"/>
</dbReference>
<name>A0A7S2PKR8_9STRA</name>
<dbReference type="AlphaFoldDB" id="A0A7S2PKR8"/>
<accession>A0A7S2PKR8</accession>
<dbReference type="GO" id="GO:0060271">
    <property type="term" value="P:cilium assembly"/>
    <property type="evidence" value="ECO:0007669"/>
    <property type="project" value="TreeGrafter"/>
</dbReference>
<feature type="domain" description="IFT80/172/WDR35 TPR" evidence="1">
    <location>
        <begin position="7"/>
        <end position="106"/>
    </location>
</feature>
<evidence type="ECO:0000259" key="1">
    <source>
        <dbReference type="Pfam" id="PF23387"/>
    </source>
</evidence>
<protein>
    <recommendedName>
        <fullName evidence="1">IFT80/172/WDR35 TPR domain-containing protein</fullName>
    </recommendedName>
</protein>
<sequence length="109" mass="13025">MLYKKCDPEQAISILLQAKPPLIYRAIKVNIRLHRWEKALELAVKSAKSAKESFICVVLWYRQKFLDAQMKTIAEDDSRNFRTYFEKFPSIDEQHVRLLRENARVQENR</sequence>
<dbReference type="Pfam" id="PF23387">
    <property type="entry name" value="TPR_IFT80_172"/>
    <property type="match status" value="1"/>
</dbReference>
<dbReference type="PANTHER" id="PTHR24098:SF0">
    <property type="entry name" value="OUTER SEGMENT 5"/>
    <property type="match status" value="1"/>
</dbReference>
<dbReference type="InterPro" id="IPR056157">
    <property type="entry name" value="TPR_IFT80_172_dom"/>
</dbReference>
<dbReference type="EMBL" id="HBGY01028486">
    <property type="protein sequence ID" value="CAD9603854.1"/>
    <property type="molecule type" value="Transcribed_RNA"/>
</dbReference>
<reference evidence="2" key="1">
    <citation type="submission" date="2021-01" db="EMBL/GenBank/DDBJ databases">
        <authorList>
            <person name="Corre E."/>
            <person name="Pelletier E."/>
            <person name="Niang G."/>
            <person name="Scheremetjew M."/>
            <person name="Finn R."/>
            <person name="Kale V."/>
            <person name="Holt S."/>
            <person name="Cochrane G."/>
            <person name="Meng A."/>
            <person name="Brown T."/>
            <person name="Cohen L."/>
        </authorList>
    </citation>
    <scope>NUCLEOTIDE SEQUENCE</scope>
    <source>
        <strain evidence="2">B650</strain>
    </source>
</reference>
<proteinExistence type="predicted"/>
<dbReference type="GO" id="GO:0030992">
    <property type="term" value="C:intraciliary transport particle B"/>
    <property type="evidence" value="ECO:0007669"/>
    <property type="project" value="TreeGrafter"/>
</dbReference>
<dbReference type="PANTHER" id="PTHR24098">
    <property type="entry name" value="OUTER SEGMENT 5"/>
    <property type="match status" value="1"/>
</dbReference>
<evidence type="ECO:0000313" key="2">
    <source>
        <dbReference type="EMBL" id="CAD9603854.1"/>
    </source>
</evidence>